<dbReference type="Pfam" id="PF07686">
    <property type="entry name" value="V-set"/>
    <property type="match status" value="1"/>
</dbReference>
<dbReference type="InterPro" id="IPR013106">
    <property type="entry name" value="Ig_V-set"/>
</dbReference>
<dbReference type="InterPro" id="IPR050671">
    <property type="entry name" value="CD300_family_receptors"/>
</dbReference>
<accession>A0AAV1Q9G2</accession>
<dbReference type="EMBL" id="CAWUFR010000645">
    <property type="protein sequence ID" value="CAK6980118.1"/>
    <property type="molecule type" value="Genomic_DNA"/>
</dbReference>
<dbReference type="GO" id="GO:0005886">
    <property type="term" value="C:plasma membrane"/>
    <property type="evidence" value="ECO:0007669"/>
    <property type="project" value="TreeGrafter"/>
</dbReference>
<keyword evidence="4" id="KW-0732">Signal</keyword>
<dbReference type="InterPro" id="IPR036179">
    <property type="entry name" value="Ig-like_dom_sf"/>
</dbReference>
<feature type="chain" id="PRO_5043494579" evidence="4">
    <location>
        <begin position="32"/>
        <end position="159"/>
    </location>
</feature>
<gene>
    <name evidence="6" type="ORF">FSCOSCO3_A022257</name>
</gene>
<evidence type="ECO:0000256" key="4">
    <source>
        <dbReference type="SAM" id="SignalP"/>
    </source>
</evidence>
<keyword evidence="2" id="KW-0812">Transmembrane</keyword>
<feature type="signal peptide" evidence="4">
    <location>
        <begin position="1"/>
        <end position="31"/>
    </location>
</feature>
<evidence type="ECO:0000313" key="7">
    <source>
        <dbReference type="Proteomes" id="UP001314229"/>
    </source>
</evidence>
<evidence type="ECO:0000313" key="6">
    <source>
        <dbReference type="EMBL" id="CAK6980118.1"/>
    </source>
</evidence>
<keyword evidence="3" id="KW-0472">Membrane</keyword>
<evidence type="ECO:0000256" key="2">
    <source>
        <dbReference type="ARBA" id="ARBA00022692"/>
    </source>
</evidence>
<dbReference type="Gene3D" id="2.60.40.10">
    <property type="entry name" value="Immunoglobulins"/>
    <property type="match status" value="1"/>
</dbReference>
<dbReference type="GO" id="GO:0004888">
    <property type="term" value="F:transmembrane signaling receptor activity"/>
    <property type="evidence" value="ECO:0007669"/>
    <property type="project" value="TreeGrafter"/>
</dbReference>
<dbReference type="PANTHER" id="PTHR11860">
    <property type="entry name" value="POLYMERIC-IMMUNOGLOBULIN RECEPTOR"/>
    <property type="match status" value="1"/>
</dbReference>
<name>A0AAV1Q9G2_SCOSC</name>
<keyword evidence="7" id="KW-1185">Reference proteome</keyword>
<sequence>MIFCIRIKLRMNIHQVLFFCFLSGAPLGVNTQSNHTVTEGESVTVGCSGTVYGSRKFFCKDECKEVEDILVETEGNRAQSGRYSIKYTKGSAIELDVTITRLKKSDTGRYKCGYGSPSSPDSSYSFPIIVVDAVSGVSLPGYFWPLVASMSLITSGLWL</sequence>
<dbReference type="AlphaFoldDB" id="A0AAV1Q9G2"/>
<reference evidence="6 7" key="1">
    <citation type="submission" date="2024-01" db="EMBL/GenBank/DDBJ databases">
        <authorList>
            <person name="Alioto T."/>
            <person name="Alioto T."/>
            <person name="Gomez Garrido J."/>
        </authorList>
    </citation>
    <scope>NUCLEOTIDE SEQUENCE [LARGE SCALE GENOMIC DNA]</scope>
</reference>
<feature type="domain" description="Immunoglobulin" evidence="5">
    <location>
        <begin position="32"/>
        <end position="131"/>
    </location>
</feature>
<dbReference type="InterPro" id="IPR003599">
    <property type="entry name" value="Ig_sub"/>
</dbReference>
<dbReference type="PANTHER" id="PTHR11860:SF87">
    <property type="entry name" value="CMRF35-LIKE MOLECULE 8"/>
    <property type="match status" value="1"/>
</dbReference>
<proteinExistence type="predicted"/>
<evidence type="ECO:0000256" key="1">
    <source>
        <dbReference type="ARBA" id="ARBA00004370"/>
    </source>
</evidence>
<dbReference type="SUPFAM" id="SSF48726">
    <property type="entry name" value="Immunoglobulin"/>
    <property type="match status" value="1"/>
</dbReference>
<comment type="subcellular location">
    <subcellularLocation>
        <location evidence="1">Membrane</location>
    </subcellularLocation>
</comment>
<organism evidence="6 7">
    <name type="scientific">Scomber scombrus</name>
    <name type="common">Atlantic mackerel</name>
    <name type="synonym">Scomber vernalis</name>
    <dbReference type="NCBI Taxonomy" id="13677"/>
    <lineage>
        <taxon>Eukaryota</taxon>
        <taxon>Metazoa</taxon>
        <taxon>Chordata</taxon>
        <taxon>Craniata</taxon>
        <taxon>Vertebrata</taxon>
        <taxon>Euteleostomi</taxon>
        <taxon>Actinopterygii</taxon>
        <taxon>Neopterygii</taxon>
        <taxon>Teleostei</taxon>
        <taxon>Neoteleostei</taxon>
        <taxon>Acanthomorphata</taxon>
        <taxon>Pelagiaria</taxon>
        <taxon>Scombriformes</taxon>
        <taxon>Scombridae</taxon>
        <taxon>Scomber</taxon>
    </lineage>
</organism>
<evidence type="ECO:0000256" key="3">
    <source>
        <dbReference type="ARBA" id="ARBA00023136"/>
    </source>
</evidence>
<dbReference type="SMART" id="SM00409">
    <property type="entry name" value="IG"/>
    <property type="match status" value="1"/>
</dbReference>
<evidence type="ECO:0000259" key="5">
    <source>
        <dbReference type="SMART" id="SM00409"/>
    </source>
</evidence>
<protein>
    <submittedName>
        <fullName evidence="6">Uncharacterized protein LOC128357838</fullName>
    </submittedName>
</protein>
<dbReference type="InterPro" id="IPR013783">
    <property type="entry name" value="Ig-like_fold"/>
</dbReference>
<dbReference type="Proteomes" id="UP001314229">
    <property type="component" value="Unassembled WGS sequence"/>
</dbReference>
<comment type="caution">
    <text evidence="6">The sequence shown here is derived from an EMBL/GenBank/DDBJ whole genome shotgun (WGS) entry which is preliminary data.</text>
</comment>